<reference evidence="1 2" key="1">
    <citation type="submission" date="2013-01" db="EMBL/GenBank/DDBJ databases">
        <title>The Genome Sequence of Clostridium clostridioforme 90A8.</title>
        <authorList>
            <consortium name="The Broad Institute Genome Sequencing Platform"/>
            <person name="Earl A."/>
            <person name="Ward D."/>
            <person name="Feldgarden M."/>
            <person name="Gevers D."/>
            <person name="Courvalin P."/>
            <person name="Lambert T."/>
            <person name="Walker B."/>
            <person name="Young S.K."/>
            <person name="Zeng Q."/>
            <person name="Gargeya S."/>
            <person name="Fitzgerald M."/>
            <person name="Haas B."/>
            <person name="Abouelleil A."/>
            <person name="Alvarado L."/>
            <person name="Arachchi H.M."/>
            <person name="Berlin A.M."/>
            <person name="Chapman S.B."/>
            <person name="Dewar J."/>
            <person name="Goldberg J."/>
            <person name="Griggs A."/>
            <person name="Gujja S."/>
            <person name="Hansen M."/>
            <person name="Howarth C."/>
            <person name="Imamovic A."/>
            <person name="Larimer J."/>
            <person name="McCowan C."/>
            <person name="Murphy C."/>
            <person name="Neiman D."/>
            <person name="Pearson M."/>
            <person name="Priest M."/>
            <person name="Roberts A."/>
            <person name="Saif S."/>
            <person name="Shea T."/>
            <person name="Sisk P."/>
            <person name="Sykes S."/>
            <person name="Wortman J."/>
            <person name="Nusbaum C."/>
            <person name="Birren B."/>
        </authorList>
    </citation>
    <scope>NUCLEOTIDE SEQUENCE [LARGE SCALE GENOMIC DNA]</scope>
    <source>
        <strain evidence="1 2">90A8</strain>
    </source>
</reference>
<evidence type="ECO:0000313" key="1">
    <source>
        <dbReference type="EMBL" id="ENZ18715.1"/>
    </source>
</evidence>
<dbReference type="Proteomes" id="UP000013085">
    <property type="component" value="Unassembled WGS sequence"/>
</dbReference>
<comment type="caution">
    <text evidence="1">The sequence shown here is derived from an EMBL/GenBank/DDBJ whole genome shotgun (WGS) entry which is preliminary data.</text>
</comment>
<evidence type="ECO:0000313" key="2">
    <source>
        <dbReference type="Proteomes" id="UP000013085"/>
    </source>
</evidence>
<dbReference type="EMBL" id="AGYR01000007">
    <property type="protein sequence ID" value="ENZ18715.1"/>
    <property type="molecule type" value="Genomic_DNA"/>
</dbReference>
<dbReference type="GeneID" id="57964591"/>
<dbReference type="AlphaFoldDB" id="A0A0E2HEI5"/>
<organism evidence="1 2">
    <name type="scientific">[Clostridium] clostridioforme 90A8</name>
    <dbReference type="NCBI Taxonomy" id="999408"/>
    <lineage>
        <taxon>Bacteria</taxon>
        <taxon>Bacillati</taxon>
        <taxon>Bacillota</taxon>
        <taxon>Clostridia</taxon>
        <taxon>Lachnospirales</taxon>
        <taxon>Lachnospiraceae</taxon>
        <taxon>Enterocloster</taxon>
    </lineage>
</organism>
<dbReference type="HOGENOM" id="CLU_188238_0_0_9"/>
<sequence length="73" mass="8457">MDVNRIQGKIGDKGTFVVHVKYRQNATWQGDVIWVEKKRRQSFRSAMELFHLIDSAFESGSDKEEGGLEEEKL</sequence>
<proteinExistence type="predicted"/>
<dbReference type="RefSeq" id="WP_002584011.1">
    <property type="nucleotide sequence ID" value="NZ_KB850998.1"/>
</dbReference>
<protein>
    <submittedName>
        <fullName evidence="1">Uncharacterized protein</fullName>
    </submittedName>
</protein>
<accession>A0A0E2HEI5</accession>
<dbReference type="PATRIC" id="fig|999408.3.peg.1104"/>
<name>A0A0E2HEI5_9FIRM</name>
<gene>
    <name evidence="1" type="ORF">HMPREF1090_01032</name>
</gene>